<evidence type="ECO:0000313" key="3">
    <source>
        <dbReference type="EMBL" id="GLD64807.1"/>
    </source>
</evidence>
<dbReference type="PROSITE" id="PS50209">
    <property type="entry name" value="CARD"/>
    <property type="match status" value="1"/>
</dbReference>
<dbReference type="Gene3D" id="1.10.533.10">
    <property type="entry name" value="Death Domain, Fas"/>
    <property type="match status" value="2"/>
</dbReference>
<accession>A0AAD3N3U9</accession>
<protein>
    <submittedName>
        <fullName evidence="3">NACHT, LRR and PYD domains-containing protein 1-like protein</fullName>
    </submittedName>
</protein>
<dbReference type="Proteomes" id="UP001279410">
    <property type="component" value="Unassembled WGS sequence"/>
</dbReference>
<evidence type="ECO:0000259" key="1">
    <source>
        <dbReference type="PROSITE" id="PS50209"/>
    </source>
</evidence>
<proteinExistence type="predicted"/>
<dbReference type="SMART" id="SM00114">
    <property type="entry name" value="CARD"/>
    <property type="match status" value="1"/>
</dbReference>
<dbReference type="InterPro" id="IPR004020">
    <property type="entry name" value="DAPIN"/>
</dbReference>
<feature type="domain" description="Pyrin" evidence="2">
    <location>
        <begin position="46"/>
        <end position="104"/>
    </location>
</feature>
<reference evidence="3" key="1">
    <citation type="submission" date="2022-08" db="EMBL/GenBank/DDBJ databases">
        <title>Genome sequencing of akame (Lates japonicus).</title>
        <authorList>
            <person name="Hashiguchi Y."/>
            <person name="Takahashi H."/>
        </authorList>
    </citation>
    <scope>NUCLEOTIDE SEQUENCE</scope>
    <source>
        <strain evidence="3">Kochi</strain>
    </source>
</reference>
<comment type="caution">
    <text evidence="3">The sequence shown here is derived from an EMBL/GenBank/DDBJ whole genome shotgun (WGS) entry which is preliminary data.</text>
</comment>
<dbReference type="InterPro" id="IPR001315">
    <property type="entry name" value="CARD"/>
</dbReference>
<name>A0AAD3N3U9_LATJO</name>
<sequence length="202" mass="22595">MSNPKKVTLMVQDQEKTEVWKRNIHLTGSGPAGTPSAPAPSAQDTMMTETDLKNILDDLTDDEFKEFKWELKCEKVDNVPPIKVSLLSKADRQDTVDLMEQKYGLVGALRSTRSWSIRELKSVRTQFISRVSEPVLRKLLDKLLERGVITDDEMDLAGTASRADKARVVIDTVRRKGSEASSALISALCEEDRCLSTELNLT</sequence>
<dbReference type="InterPro" id="IPR011029">
    <property type="entry name" value="DEATH-like_dom_sf"/>
</dbReference>
<dbReference type="Pfam" id="PF00619">
    <property type="entry name" value="CARD"/>
    <property type="match status" value="1"/>
</dbReference>
<dbReference type="PROSITE" id="PS50824">
    <property type="entry name" value="DAPIN"/>
    <property type="match status" value="1"/>
</dbReference>
<feature type="domain" description="CARD" evidence="1">
    <location>
        <begin position="112"/>
        <end position="202"/>
    </location>
</feature>
<gene>
    <name evidence="3" type="ORF">AKAME5_002928200</name>
</gene>
<dbReference type="EMBL" id="BRZM01005607">
    <property type="protein sequence ID" value="GLD64807.1"/>
    <property type="molecule type" value="Genomic_DNA"/>
</dbReference>
<evidence type="ECO:0000259" key="2">
    <source>
        <dbReference type="PROSITE" id="PS50824"/>
    </source>
</evidence>
<dbReference type="GO" id="GO:0042981">
    <property type="term" value="P:regulation of apoptotic process"/>
    <property type="evidence" value="ECO:0007669"/>
    <property type="project" value="InterPro"/>
</dbReference>
<dbReference type="AlphaFoldDB" id="A0AAD3N3U9"/>
<dbReference type="SMART" id="SM01289">
    <property type="entry name" value="PYRIN"/>
    <property type="match status" value="1"/>
</dbReference>
<evidence type="ECO:0000313" key="4">
    <source>
        <dbReference type="Proteomes" id="UP001279410"/>
    </source>
</evidence>
<keyword evidence="4" id="KW-1185">Reference proteome</keyword>
<dbReference type="SUPFAM" id="SSF47986">
    <property type="entry name" value="DEATH domain"/>
    <property type="match status" value="2"/>
</dbReference>
<organism evidence="3 4">
    <name type="scientific">Lates japonicus</name>
    <name type="common">Japanese lates</name>
    <dbReference type="NCBI Taxonomy" id="270547"/>
    <lineage>
        <taxon>Eukaryota</taxon>
        <taxon>Metazoa</taxon>
        <taxon>Chordata</taxon>
        <taxon>Craniata</taxon>
        <taxon>Vertebrata</taxon>
        <taxon>Euteleostomi</taxon>
        <taxon>Actinopterygii</taxon>
        <taxon>Neopterygii</taxon>
        <taxon>Teleostei</taxon>
        <taxon>Neoteleostei</taxon>
        <taxon>Acanthomorphata</taxon>
        <taxon>Carangaria</taxon>
        <taxon>Carangaria incertae sedis</taxon>
        <taxon>Centropomidae</taxon>
        <taxon>Lates</taxon>
    </lineage>
</organism>
<dbReference type="Pfam" id="PF02758">
    <property type="entry name" value="PYRIN"/>
    <property type="match status" value="1"/>
</dbReference>